<dbReference type="GO" id="GO:0003729">
    <property type="term" value="F:mRNA binding"/>
    <property type="evidence" value="ECO:0007669"/>
    <property type="project" value="EnsemblFungi"/>
</dbReference>
<comment type="similarity">
    <text evidence="1">Belongs to the Luc7 family.</text>
</comment>
<reference evidence="2" key="1">
    <citation type="submission" date="2013-12" db="EMBL/GenBank/DDBJ databases">
        <authorList>
            <person name="Genoscope - CEA"/>
        </authorList>
    </citation>
    <scope>NUCLEOTIDE SEQUENCE</scope>
    <source>
        <strain evidence="2">CBS 1993</strain>
    </source>
</reference>
<proteinExistence type="inferred from homology"/>
<accession>W6MQS4</accession>
<dbReference type="GO" id="GO:0005829">
    <property type="term" value="C:cytosol"/>
    <property type="evidence" value="ECO:0007669"/>
    <property type="project" value="EnsemblFungi"/>
</dbReference>
<dbReference type="EMBL" id="HG793130">
    <property type="protein sequence ID" value="CDK29089.1"/>
    <property type="molecule type" value="Genomic_DNA"/>
</dbReference>
<dbReference type="AlphaFoldDB" id="W6MQS4"/>
<dbReference type="Pfam" id="PF03194">
    <property type="entry name" value="LUC7"/>
    <property type="match status" value="1"/>
</dbReference>
<reference evidence="2" key="2">
    <citation type="submission" date="2014-02" db="EMBL/GenBank/DDBJ databases">
        <title>Complete DNA sequence of /Kuraishia capsulata/ illustrates novel genomic features among budding yeasts (/Saccharomycotina/).</title>
        <authorList>
            <person name="Morales L."/>
            <person name="Noel B."/>
            <person name="Porcel B."/>
            <person name="Marcet-Houben M."/>
            <person name="Hullo M-F."/>
            <person name="Sacerdot C."/>
            <person name="Tekaia F."/>
            <person name="Leh-Louis V."/>
            <person name="Despons L."/>
            <person name="Khanna V."/>
            <person name="Aury J-M."/>
            <person name="Barbe V."/>
            <person name="Couloux A."/>
            <person name="Labadie K."/>
            <person name="Pelletier E."/>
            <person name="Souciet J-L."/>
            <person name="Boekhout T."/>
            <person name="Gabaldon T."/>
            <person name="Wincker P."/>
            <person name="Dujon B."/>
        </authorList>
    </citation>
    <scope>NUCLEOTIDE SEQUENCE</scope>
    <source>
        <strain evidence="2">CBS 1993</strain>
    </source>
</reference>
<dbReference type="GO" id="GO:0071004">
    <property type="term" value="C:U2-type prespliceosome"/>
    <property type="evidence" value="ECO:0007669"/>
    <property type="project" value="EnsemblFungi"/>
</dbReference>
<name>W6MQS4_9ASCO</name>
<evidence type="ECO:0000313" key="2">
    <source>
        <dbReference type="EMBL" id="CDK29089.1"/>
    </source>
</evidence>
<dbReference type="PANTHER" id="PTHR12375">
    <property type="entry name" value="RNA-BINDING PROTEIN LUC7-RELATED"/>
    <property type="match status" value="1"/>
</dbReference>
<dbReference type="OrthoDB" id="153872at2759"/>
<protein>
    <submittedName>
        <fullName evidence="2">Uncharacterized protein</fullName>
    </submittedName>
</protein>
<dbReference type="Proteomes" id="UP000019384">
    <property type="component" value="Unassembled WGS sequence"/>
</dbReference>
<dbReference type="GO" id="GO:0006376">
    <property type="term" value="P:mRNA splice site recognition"/>
    <property type="evidence" value="ECO:0007669"/>
    <property type="project" value="EnsemblFungi"/>
</dbReference>
<organism evidence="2 3">
    <name type="scientific">Kuraishia capsulata CBS 1993</name>
    <dbReference type="NCBI Taxonomy" id="1382522"/>
    <lineage>
        <taxon>Eukaryota</taxon>
        <taxon>Fungi</taxon>
        <taxon>Dikarya</taxon>
        <taxon>Ascomycota</taxon>
        <taxon>Saccharomycotina</taxon>
        <taxon>Pichiomycetes</taxon>
        <taxon>Pichiales</taxon>
        <taxon>Pichiaceae</taxon>
        <taxon>Kuraishia</taxon>
    </lineage>
</organism>
<gene>
    <name evidence="2" type="ORF">KUCA_T00005076001</name>
</gene>
<evidence type="ECO:0000256" key="1">
    <source>
        <dbReference type="ARBA" id="ARBA00005655"/>
    </source>
</evidence>
<dbReference type="RefSeq" id="XP_022461078.1">
    <property type="nucleotide sequence ID" value="XM_022606224.1"/>
</dbReference>
<dbReference type="InterPro" id="IPR004882">
    <property type="entry name" value="Luc7-rel"/>
</dbReference>
<dbReference type="GO" id="GO:0005685">
    <property type="term" value="C:U1 snRNP"/>
    <property type="evidence" value="ECO:0007669"/>
    <property type="project" value="EnsemblFungi"/>
</dbReference>
<keyword evidence="3" id="KW-1185">Reference proteome</keyword>
<dbReference type="GeneID" id="34522466"/>
<evidence type="ECO:0000313" key="3">
    <source>
        <dbReference type="Proteomes" id="UP000019384"/>
    </source>
</evidence>
<dbReference type="HOGENOM" id="CLU_030397_1_0_1"/>
<sequence length="245" mass="28799">MSAAEQRELLEQLMGKDLLVRLPKDYNKTRDPIEVLKDPKICKSFLVGTCPTTLFVGTKEDLGRCPKLHLEKHKILYEIELQKGVDFTVFQMEYYRDLERLVNDCNRKVRNANLKLNQTPEDTSRLDDISQQLDEVDLKIGLMVQEIQLLIEQAKFFNKSIEQLKELNRLLQLRKDLSSRYTVILESLDQAAQQKLQVCSTCSAYLSRLDSDRRLADHFVGKIHLGYYLIKNEYNEWRKKLFEKI</sequence>
<dbReference type="STRING" id="1382522.W6MQS4"/>